<dbReference type="AlphaFoldDB" id="Q5F4U4"/>
<dbReference type="CTD" id="183485"/>
<dbReference type="InParanoid" id="Q5F4U4"/>
<dbReference type="ExpressionAtlas" id="Q5F4U4">
    <property type="expression patterns" value="baseline"/>
</dbReference>
<proteinExistence type="predicted"/>
<dbReference type="PANTHER" id="PTHR10664">
    <property type="entry name" value="SERPENTINE RECEPTOR-C.ELEGANS"/>
    <property type="match status" value="1"/>
</dbReference>
<evidence type="ECO:0000313" key="2">
    <source>
        <dbReference type="EMBL" id="CCD67414.1"/>
    </source>
</evidence>
<feature type="transmembrane region" description="Helical" evidence="1">
    <location>
        <begin position="78"/>
        <end position="100"/>
    </location>
</feature>
<dbReference type="AGR" id="WB:WBGene00016687"/>
<feature type="transmembrane region" description="Helical" evidence="1">
    <location>
        <begin position="243"/>
        <end position="265"/>
    </location>
</feature>
<feature type="transmembrane region" description="Helical" evidence="1">
    <location>
        <begin position="216"/>
        <end position="237"/>
    </location>
</feature>
<dbReference type="Proteomes" id="UP000001940">
    <property type="component" value="Chromosome V"/>
</dbReference>
<organism evidence="2 3">
    <name type="scientific">Caenorhabditis elegans</name>
    <dbReference type="NCBI Taxonomy" id="6239"/>
    <lineage>
        <taxon>Eukaryota</taxon>
        <taxon>Metazoa</taxon>
        <taxon>Ecdysozoa</taxon>
        <taxon>Nematoda</taxon>
        <taxon>Chromadorea</taxon>
        <taxon>Rhabditida</taxon>
        <taxon>Rhabditina</taxon>
        <taxon>Rhabditomorpha</taxon>
        <taxon>Rhabditoidea</taxon>
        <taxon>Rhabditidae</taxon>
        <taxon>Peloderinae</taxon>
        <taxon>Caenorhabditis</taxon>
    </lineage>
</organism>
<reference evidence="2 3" key="1">
    <citation type="journal article" date="1998" name="Science">
        <title>Genome sequence of the nematode C. elegans: a platform for investigating biology.</title>
        <authorList>
            <consortium name="The C. elegans sequencing consortium"/>
            <person name="Sulson J.E."/>
            <person name="Waterston R."/>
        </authorList>
    </citation>
    <scope>NUCLEOTIDE SEQUENCE [LARGE SCALE GENOMIC DNA]</scope>
    <source>
        <strain evidence="2 3">Bristol N2</strain>
    </source>
</reference>
<keyword evidence="1" id="KW-1133">Transmembrane helix</keyword>
<keyword evidence="3" id="KW-1185">Reference proteome</keyword>
<accession>Q5F4U4</accession>
<dbReference type="eggNOG" id="ENOG502R2IJ">
    <property type="taxonomic scope" value="Eukaryota"/>
</dbReference>
<dbReference type="WormBase" id="C45H4.3a">
    <property type="protein sequence ID" value="CE38048"/>
    <property type="gene ID" value="WBGene00016687"/>
    <property type="gene designation" value="srbc-17"/>
</dbReference>
<dbReference type="GeneID" id="183485"/>
<evidence type="ECO:0000313" key="3">
    <source>
        <dbReference type="Proteomes" id="UP000001940"/>
    </source>
</evidence>
<keyword evidence="2" id="KW-0675">Receptor</keyword>
<dbReference type="Pfam" id="PF10316">
    <property type="entry name" value="7TM_GPCR_Srbc"/>
    <property type="match status" value="1"/>
</dbReference>
<sequence length="279" mass="31163">MNITTPIIVSFIGLFPSVFTCVVNLFSLKKIDRKKNDLVLFKIRFFLDVVLGASVVAHLGFVLILATFHEELIPWKNVILYLSLFSWNIGSARSVTVLAISVERVVAVFAPISYHNYRPYFPTFLIPIAAISFGASDIFILFGICEYEIDVPEGCAALGCCINACFTKYYSINKGITYISTFTFTLLLSTKLLYLKNYNAEKKSLSRANILTLIDAANVIIFDFSPVLISFLFQQWFSLQDFGPIGVVSKMWGCATEALLVFGTFRKPSGKKTSNVTVI</sequence>
<dbReference type="SMR" id="Q5F4U4"/>
<dbReference type="PhylomeDB" id="Q5F4U4"/>
<dbReference type="InterPro" id="IPR019420">
    <property type="entry name" value="7TM_GPCR_serpentine_rcpt_Srbc"/>
</dbReference>
<dbReference type="EMBL" id="BX284605">
    <property type="protein sequence ID" value="CCD67414.1"/>
    <property type="molecule type" value="Genomic_DNA"/>
</dbReference>
<dbReference type="PANTHER" id="PTHR10664:SF2">
    <property type="entry name" value="SERPENTINE RECEPTOR, CLASS BC (CLASS B-LIKE)"/>
    <property type="match status" value="1"/>
</dbReference>
<dbReference type="RefSeq" id="NP_503591.2">
    <property type="nucleotide sequence ID" value="NM_071190.2"/>
</dbReference>
<evidence type="ECO:0000313" key="4">
    <source>
        <dbReference type="WormBase" id="C45H4.3a"/>
    </source>
</evidence>
<dbReference type="PaxDb" id="6239-C45H4.3"/>
<keyword evidence="1" id="KW-0812">Transmembrane</keyword>
<protein>
    <submittedName>
        <fullName evidence="2">Serpentine Receptor, class BC (Class B-like)</fullName>
    </submittedName>
</protein>
<dbReference type="HOGENOM" id="CLU_059075_1_0_1"/>
<gene>
    <name evidence="2 4" type="primary">srbc-17</name>
    <name evidence="4" type="ORF">C45H4.3</name>
    <name evidence="2" type="ORF">CELE_C45H4.3</name>
</gene>
<keyword evidence="1" id="KW-0472">Membrane</keyword>
<feature type="transmembrane region" description="Helical" evidence="1">
    <location>
        <begin position="46"/>
        <end position="66"/>
    </location>
</feature>
<dbReference type="OrthoDB" id="5868788at2759"/>
<name>Q5F4U4_CAEEL</name>
<dbReference type="UCSC" id="C45H4.3">
    <property type="organism name" value="c. elegans"/>
</dbReference>
<feature type="transmembrane region" description="Helical" evidence="1">
    <location>
        <begin position="176"/>
        <end position="195"/>
    </location>
</feature>
<feature type="transmembrane region" description="Helical" evidence="1">
    <location>
        <begin position="120"/>
        <end position="144"/>
    </location>
</feature>
<feature type="transmembrane region" description="Helical" evidence="1">
    <location>
        <begin position="6"/>
        <end position="26"/>
    </location>
</feature>
<evidence type="ECO:0000256" key="1">
    <source>
        <dbReference type="SAM" id="Phobius"/>
    </source>
</evidence>